<dbReference type="InterPro" id="IPR027417">
    <property type="entry name" value="P-loop_NTPase"/>
</dbReference>
<dbReference type="GO" id="GO:0005694">
    <property type="term" value="C:chromosome"/>
    <property type="evidence" value="ECO:0007669"/>
    <property type="project" value="TreeGrafter"/>
</dbReference>
<evidence type="ECO:0000256" key="5">
    <source>
        <dbReference type="ARBA" id="ARBA00034808"/>
    </source>
</evidence>
<dbReference type="Proteomes" id="UP001206925">
    <property type="component" value="Unassembled WGS sequence"/>
</dbReference>
<dbReference type="PANTHER" id="PTHR13710:SF105">
    <property type="entry name" value="ATP-DEPENDENT DNA HELICASE Q1"/>
    <property type="match status" value="1"/>
</dbReference>
<dbReference type="GO" id="GO:0005737">
    <property type="term" value="C:cytoplasm"/>
    <property type="evidence" value="ECO:0007669"/>
    <property type="project" value="TreeGrafter"/>
</dbReference>
<dbReference type="EMBL" id="JAMZMK010011243">
    <property type="protein sequence ID" value="KAI7728276.1"/>
    <property type="molecule type" value="Genomic_DNA"/>
</dbReference>
<dbReference type="GO" id="GO:0043138">
    <property type="term" value="F:3'-5' DNA helicase activity"/>
    <property type="evidence" value="ECO:0007669"/>
    <property type="project" value="UniProtKB-EC"/>
</dbReference>
<evidence type="ECO:0000256" key="3">
    <source>
        <dbReference type="ARBA" id="ARBA00023235"/>
    </source>
</evidence>
<organism evidence="6 7">
    <name type="scientific">Ambrosia artemisiifolia</name>
    <name type="common">Common ragweed</name>
    <dbReference type="NCBI Taxonomy" id="4212"/>
    <lineage>
        <taxon>Eukaryota</taxon>
        <taxon>Viridiplantae</taxon>
        <taxon>Streptophyta</taxon>
        <taxon>Embryophyta</taxon>
        <taxon>Tracheophyta</taxon>
        <taxon>Spermatophyta</taxon>
        <taxon>Magnoliopsida</taxon>
        <taxon>eudicotyledons</taxon>
        <taxon>Gunneridae</taxon>
        <taxon>Pentapetalae</taxon>
        <taxon>asterids</taxon>
        <taxon>campanulids</taxon>
        <taxon>Asterales</taxon>
        <taxon>Asteraceae</taxon>
        <taxon>Asteroideae</taxon>
        <taxon>Heliantheae alliance</taxon>
        <taxon>Heliantheae</taxon>
        <taxon>Ambrosia</taxon>
    </lineage>
</organism>
<gene>
    <name evidence="6" type="ORF">M8C21_006579</name>
</gene>
<name>A0AAD5G5I1_AMBAR</name>
<dbReference type="GO" id="GO:0009378">
    <property type="term" value="F:four-way junction helicase activity"/>
    <property type="evidence" value="ECO:0007669"/>
    <property type="project" value="TreeGrafter"/>
</dbReference>
<comment type="caution">
    <text evidence="6">The sequence shown here is derived from an EMBL/GenBank/DDBJ whole genome shotgun (WGS) entry which is preliminary data.</text>
</comment>
<dbReference type="Gene3D" id="3.40.50.300">
    <property type="entry name" value="P-loop containing nucleotide triphosphate hydrolases"/>
    <property type="match status" value="1"/>
</dbReference>
<protein>
    <recommendedName>
        <fullName evidence="5">DNA 3'-5' helicase</fullName>
        <ecNumber evidence="5">5.6.2.4</ecNumber>
    </recommendedName>
</protein>
<evidence type="ECO:0000313" key="6">
    <source>
        <dbReference type="EMBL" id="KAI7728276.1"/>
    </source>
</evidence>
<accession>A0AAD5G5I1</accession>
<keyword evidence="3" id="KW-0413">Isomerase</keyword>
<evidence type="ECO:0000313" key="7">
    <source>
        <dbReference type="Proteomes" id="UP001206925"/>
    </source>
</evidence>
<evidence type="ECO:0000256" key="4">
    <source>
        <dbReference type="ARBA" id="ARBA00034617"/>
    </source>
</evidence>
<keyword evidence="2" id="KW-0238">DNA-binding</keyword>
<dbReference type="GO" id="GO:0016592">
    <property type="term" value="C:mediator complex"/>
    <property type="evidence" value="ECO:0007669"/>
    <property type="project" value="TreeGrafter"/>
</dbReference>
<dbReference type="SUPFAM" id="SSF52540">
    <property type="entry name" value="P-loop containing nucleoside triphosphate hydrolases"/>
    <property type="match status" value="1"/>
</dbReference>
<sequence>MAAGGGKSLCYQLPAVLRSGIALVISPLLSFIQDQVMGLTALGIQICMLTSTTSKDNEKLYTKLLKRVKGTLKYRMLHQKRLILAWEARIVKRETELHDLLGDGAGERSHDHGGLLLFVYESAYDVTDWPCSHAMMMCSYSKRVEIVVFVGEANGVLCEGSGFHISTS</sequence>
<reference evidence="6" key="1">
    <citation type="submission" date="2022-06" db="EMBL/GenBank/DDBJ databases">
        <title>Uncovering the hologenomic basis of an extraordinary plant invasion.</title>
        <authorList>
            <person name="Bieker V.C."/>
            <person name="Martin M.D."/>
            <person name="Gilbert T."/>
            <person name="Hodgins K."/>
            <person name="Battlay P."/>
            <person name="Petersen B."/>
            <person name="Wilson J."/>
        </authorList>
    </citation>
    <scope>NUCLEOTIDE SEQUENCE</scope>
    <source>
        <strain evidence="6">AA19_3_7</strain>
        <tissue evidence="6">Leaf</tissue>
    </source>
</reference>
<dbReference type="GO" id="GO:0000724">
    <property type="term" value="P:double-strand break repair via homologous recombination"/>
    <property type="evidence" value="ECO:0007669"/>
    <property type="project" value="TreeGrafter"/>
</dbReference>
<evidence type="ECO:0000256" key="1">
    <source>
        <dbReference type="ARBA" id="ARBA00005446"/>
    </source>
</evidence>
<keyword evidence="7" id="KW-1185">Reference proteome</keyword>
<dbReference type="PANTHER" id="PTHR13710">
    <property type="entry name" value="DNA HELICASE RECQ FAMILY MEMBER"/>
    <property type="match status" value="1"/>
</dbReference>
<dbReference type="EC" id="5.6.2.4" evidence="5"/>
<dbReference type="GO" id="GO:0003677">
    <property type="term" value="F:DNA binding"/>
    <property type="evidence" value="ECO:0007669"/>
    <property type="project" value="UniProtKB-KW"/>
</dbReference>
<comment type="catalytic activity">
    <reaction evidence="4">
        <text>Couples ATP hydrolysis with the unwinding of duplex DNA by translocating in the 3'-5' direction.</text>
        <dbReference type="EC" id="5.6.2.4"/>
    </reaction>
</comment>
<evidence type="ECO:0000256" key="2">
    <source>
        <dbReference type="ARBA" id="ARBA00023125"/>
    </source>
</evidence>
<comment type="similarity">
    <text evidence="1">Belongs to the helicase family. RecQ subfamily.</text>
</comment>
<proteinExistence type="inferred from homology"/>
<dbReference type="AlphaFoldDB" id="A0AAD5G5I1"/>